<evidence type="ECO:0000256" key="1">
    <source>
        <dbReference type="ARBA" id="ARBA00000757"/>
    </source>
</evidence>
<dbReference type="Gene3D" id="2.60.120.10">
    <property type="entry name" value="Jelly Rolls"/>
    <property type="match status" value="2"/>
</dbReference>
<evidence type="ECO:0000256" key="2">
    <source>
        <dbReference type="ARBA" id="ARBA00004666"/>
    </source>
</evidence>
<dbReference type="PANTHER" id="PTHR10309:SF0">
    <property type="entry name" value="MANNOSE-6-PHOSPHATE ISOMERASE"/>
    <property type="match status" value="1"/>
</dbReference>
<feature type="binding site" evidence="9">
    <location>
        <position position="285"/>
    </location>
    <ligand>
        <name>Zn(2+)</name>
        <dbReference type="ChEBI" id="CHEBI:29105"/>
    </ligand>
</feature>
<evidence type="ECO:0000256" key="5">
    <source>
        <dbReference type="ARBA" id="ARBA00022723"/>
    </source>
</evidence>
<dbReference type="GO" id="GO:0004476">
    <property type="term" value="F:mannose-6-phosphate isomerase activity"/>
    <property type="evidence" value="ECO:0007669"/>
    <property type="project" value="UniProtKB-EC"/>
</dbReference>
<dbReference type="SUPFAM" id="SSF51182">
    <property type="entry name" value="RmlC-like cupins"/>
    <property type="match status" value="1"/>
</dbReference>
<dbReference type="PRINTS" id="PR00714">
    <property type="entry name" value="MAN6PISMRASE"/>
</dbReference>
<dbReference type="PROSITE" id="PS00966">
    <property type="entry name" value="PMI_I_2"/>
    <property type="match status" value="1"/>
</dbReference>
<evidence type="ECO:0000259" key="14">
    <source>
        <dbReference type="Pfam" id="PF20512"/>
    </source>
</evidence>
<dbReference type="GO" id="GO:0009298">
    <property type="term" value="P:GDP-mannose biosynthetic process"/>
    <property type="evidence" value="ECO:0007669"/>
    <property type="project" value="UniProtKB-UniPathway"/>
</dbReference>
<feature type="binding site" evidence="9">
    <location>
        <position position="124"/>
    </location>
    <ligand>
        <name>Zn(2+)</name>
        <dbReference type="ChEBI" id="CHEBI:29105"/>
    </ligand>
</feature>
<dbReference type="InterPro" id="IPR018050">
    <property type="entry name" value="Pmannose_isomerase-type1_CS"/>
</dbReference>
<dbReference type="GO" id="GO:0005975">
    <property type="term" value="P:carbohydrate metabolic process"/>
    <property type="evidence" value="ECO:0007669"/>
    <property type="project" value="InterPro"/>
</dbReference>
<feature type="binding site" evidence="9">
    <location>
        <position position="122"/>
    </location>
    <ligand>
        <name>Zn(2+)</name>
        <dbReference type="ChEBI" id="CHEBI:29105"/>
    </ligand>
</feature>
<comment type="catalytic activity">
    <reaction evidence="1 10">
        <text>D-mannose 6-phosphate = D-fructose 6-phosphate</text>
        <dbReference type="Rhea" id="RHEA:12356"/>
        <dbReference type="ChEBI" id="CHEBI:58735"/>
        <dbReference type="ChEBI" id="CHEBI:61527"/>
        <dbReference type="EC" id="5.3.1.8"/>
    </reaction>
</comment>
<dbReference type="PANTHER" id="PTHR10309">
    <property type="entry name" value="MANNOSE-6-PHOSPHATE ISOMERASE"/>
    <property type="match status" value="1"/>
</dbReference>
<protein>
    <recommendedName>
        <fullName evidence="4 10">Mannose-6-phosphate isomerase</fullName>
        <ecNumber evidence="4 10">5.3.1.8</ecNumber>
    </recommendedName>
</protein>
<evidence type="ECO:0000259" key="13">
    <source>
        <dbReference type="Pfam" id="PF20511"/>
    </source>
</evidence>
<dbReference type="FunFam" id="1.10.441.10:FF:000001">
    <property type="entry name" value="Mannose-6-phosphate isomerase"/>
    <property type="match status" value="1"/>
</dbReference>
<dbReference type="OrthoDB" id="6605218at2759"/>
<evidence type="ECO:0000256" key="4">
    <source>
        <dbReference type="ARBA" id="ARBA00011956"/>
    </source>
</evidence>
<dbReference type="GO" id="GO:0005829">
    <property type="term" value="C:cytosol"/>
    <property type="evidence" value="ECO:0007669"/>
    <property type="project" value="TreeGrafter"/>
</dbReference>
<keyword evidence="7 10" id="KW-0413">Isomerase</keyword>
<dbReference type="InterPro" id="IPR046458">
    <property type="entry name" value="PMI_typeI_hel"/>
</dbReference>
<dbReference type="Pfam" id="PF20511">
    <property type="entry name" value="PMI_typeI_cat"/>
    <property type="match status" value="1"/>
</dbReference>
<dbReference type="FunFam" id="2.60.120.10:FF:000044">
    <property type="entry name" value="Mannose-6-phosphate isomerase"/>
    <property type="match status" value="1"/>
</dbReference>
<dbReference type="EMBL" id="LR746278">
    <property type="protein sequence ID" value="CAA7408407.1"/>
    <property type="molecule type" value="Genomic_DNA"/>
</dbReference>
<organism evidence="15 16">
    <name type="scientific">Spirodela intermedia</name>
    <name type="common">Intermediate duckweed</name>
    <dbReference type="NCBI Taxonomy" id="51605"/>
    <lineage>
        <taxon>Eukaryota</taxon>
        <taxon>Viridiplantae</taxon>
        <taxon>Streptophyta</taxon>
        <taxon>Embryophyta</taxon>
        <taxon>Tracheophyta</taxon>
        <taxon>Spermatophyta</taxon>
        <taxon>Magnoliopsida</taxon>
        <taxon>Liliopsida</taxon>
        <taxon>Araceae</taxon>
        <taxon>Lemnoideae</taxon>
        <taxon>Spirodela</taxon>
    </lineage>
</organism>
<dbReference type="InterPro" id="IPR046457">
    <property type="entry name" value="PMI_typeI_cat"/>
</dbReference>
<dbReference type="NCBIfam" id="TIGR00218">
    <property type="entry name" value="manA"/>
    <property type="match status" value="1"/>
</dbReference>
<name>A0A7I8LEH1_SPIIN</name>
<feature type="binding site" evidence="9">
    <location>
        <position position="149"/>
    </location>
    <ligand>
        <name>Zn(2+)</name>
        <dbReference type="ChEBI" id="CHEBI:29105"/>
    </ligand>
</feature>
<dbReference type="PIRSF" id="PIRSF001480">
    <property type="entry name" value="Mannose-6-phosphate_isomerase"/>
    <property type="match status" value="1"/>
</dbReference>
<dbReference type="PROSITE" id="PS00965">
    <property type="entry name" value="PMI_I_1"/>
    <property type="match status" value="1"/>
</dbReference>
<dbReference type="InterPro" id="IPR016305">
    <property type="entry name" value="Mannose-6-P_Isomerase"/>
</dbReference>
<proteinExistence type="inferred from homology"/>
<keyword evidence="5 9" id="KW-0479">Metal-binding</keyword>
<comment type="pathway">
    <text evidence="2">Nucleotide-sugar biosynthesis; GDP-alpha-D-mannose biosynthesis; alpha-D-mannose 1-phosphate from D-fructose 6-phosphate: step 1/2.</text>
</comment>
<dbReference type="Pfam" id="PF20512">
    <property type="entry name" value="PMI_typeI_hel"/>
    <property type="match status" value="1"/>
</dbReference>
<feature type="domain" description="Phosphomannose isomerase type I C-terminal" evidence="12">
    <location>
        <begin position="343"/>
        <end position="381"/>
    </location>
</feature>
<evidence type="ECO:0000256" key="10">
    <source>
        <dbReference type="RuleBase" id="RU000611"/>
    </source>
</evidence>
<gene>
    <name evidence="15" type="ORF">SI8410_15019085</name>
</gene>
<feature type="domain" description="Phosphomannose isomerase type I helical insertion" evidence="14">
    <location>
        <begin position="194"/>
        <end position="266"/>
    </location>
</feature>
<dbReference type="Proteomes" id="UP000663760">
    <property type="component" value="Chromosome 15"/>
</dbReference>
<reference evidence="15" key="1">
    <citation type="submission" date="2020-02" db="EMBL/GenBank/DDBJ databases">
        <authorList>
            <person name="Scholz U."/>
            <person name="Mascher M."/>
            <person name="Fiebig A."/>
        </authorList>
    </citation>
    <scope>NUCLEOTIDE SEQUENCE</scope>
</reference>
<evidence type="ECO:0000313" key="16">
    <source>
        <dbReference type="Proteomes" id="UP000663760"/>
    </source>
</evidence>
<dbReference type="GO" id="GO:0046686">
    <property type="term" value="P:response to cadmium ion"/>
    <property type="evidence" value="ECO:0007669"/>
    <property type="project" value="UniProtKB-ARBA"/>
</dbReference>
<evidence type="ECO:0000256" key="7">
    <source>
        <dbReference type="ARBA" id="ARBA00023235"/>
    </source>
</evidence>
<evidence type="ECO:0000313" key="15">
    <source>
        <dbReference type="EMBL" id="CAA7408407.1"/>
    </source>
</evidence>
<dbReference type="AlphaFoldDB" id="A0A7I8LEH1"/>
<comment type="cofactor">
    <cofactor evidence="9 10">
        <name>Zn(2+)</name>
        <dbReference type="ChEBI" id="CHEBI:29105"/>
    </cofactor>
    <text evidence="9 10">Binds 1 zinc ion per subunit.</text>
</comment>
<accession>A0A7I8LEH1</accession>
<evidence type="ECO:0000259" key="12">
    <source>
        <dbReference type="Pfam" id="PF01238"/>
    </source>
</evidence>
<keyword evidence="6 9" id="KW-0862">Zinc</keyword>
<evidence type="ECO:0000256" key="8">
    <source>
        <dbReference type="PIRSR" id="PIRSR001480-1"/>
    </source>
</evidence>
<comment type="similarity">
    <text evidence="3 11">Belongs to the mannose-6-phosphate isomerase type 1 family.</text>
</comment>
<keyword evidence="16" id="KW-1185">Reference proteome</keyword>
<dbReference type="GO" id="GO:0010043">
    <property type="term" value="P:response to zinc ion"/>
    <property type="evidence" value="ECO:0007669"/>
    <property type="project" value="UniProtKB-ARBA"/>
</dbReference>
<dbReference type="CDD" id="cd07011">
    <property type="entry name" value="cupin_PMI_type_I_N"/>
    <property type="match status" value="1"/>
</dbReference>
<dbReference type="Pfam" id="PF01238">
    <property type="entry name" value="PMI_typeI_C"/>
    <property type="match status" value="1"/>
</dbReference>
<dbReference type="GO" id="GO:0033591">
    <property type="term" value="P:response to L-ascorbic acid"/>
    <property type="evidence" value="ECO:0007669"/>
    <property type="project" value="UniProtKB-ARBA"/>
</dbReference>
<dbReference type="InterPro" id="IPR014710">
    <property type="entry name" value="RmlC-like_jellyroll"/>
</dbReference>
<sequence length="434" mass="47058">MGETEAVPEGGAGAYRLICAAQTYDWGLKGEDSTVGRLFSRNSGAKVGVEEPYAELWMGTHPSGPSFVVEAAAGREEQKGTALKNWIEENPSVMGEKVLDRWGGELPFLFKVLSVAKALSIQAHPDKVLARKLHEEQPSAYKDGNHKPEMALALTEFQALCGFVTLEELKNVLKDVPEIAVVVGDEAIADVLGIEEHDENVKSVVQSVFTKLMSASKEIISDLVLRLKTRLNTEKQVRMLTEKEQLVLVLEEQYPADVGVLSSFFLNYVKLSPGEALYLGANEPHAYLSGECVECMATSDNVVRAGLTPKYRDVQTLCSMLTYKQGFPEILRGTPLSAHVSRYTPPFEEFEVDRCSLPSGEAAVLPASPGPSLVVVVAGEGRMEAAAVSGSQEDYEAAEGYVFFVPAGIELRLTAGSAGELLLYRAGVNSKLLQ</sequence>
<feature type="active site" evidence="8">
    <location>
        <position position="304"/>
    </location>
</feature>
<dbReference type="InterPro" id="IPR046456">
    <property type="entry name" value="PMI_typeI_C"/>
</dbReference>
<evidence type="ECO:0000256" key="9">
    <source>
        <dbReference type="PIRSR" id="PIRSR001480-2"/>
    </source>
</evidence>
<evidence type="ECO:0000256" key="3">
    <source>
        <dbReference type="ARBA" id="ARBA00010772"/>
    </source>
</evidence>
<feature type="domain" description="Phosphomannose isomerase type I catalytic" evidence="13">
    <location>
        <begin position="15"/>
        <end position="163"/>
    </location>
</feature>
<dbReference type="Gene3D" id="1.10.441.10">
    <property type="entry name" value="Phosphomannose Isomerase, domain 2"/>
    <property type="match status" value="1"/>
</dbReference>
<dbReference type="EC" id="5.3.1.8" evidence="4 10"/>
<dbReference type="UniPathway" id="UPA00126">
    <property type="reaction ID" value="UER00423"/>
</dbReference>
<evidence type="ECO:0000256" key="11">
    <source>
        <dbReference type="RuleBase" id="RU004189"/>
    </source>
</evidence>
<dbReference type="InterPro" id="IPR001250">
    <property type="entry name" value="Man6P_Isoase-1"/>
</dbReference>
<dbReference type="GO" id="GO:0008270">
    <property type="term" value="F:zinc ion binding"/>
    <property type="evidence" value="ECO:0007669"/>
    <property type="project" value="InterPro"/>
</dbReference>
<evidence type="ECO:0000256" key="6">
    <source>
        <dbReference type="ARBA" id="ARBA00022833"/>
    </source>
</evidence>
<dbReference type="InterPro" id="IPR011051">
    <property type="entry name" value="RmlC_Cupin_sf"/>
</dbReference>